<evidence type="ECO:0000313" key="9">
    <source>
        <dbReference type="EMBL" id="KAI8033017.1"/>
    </source>
</evidence>
<name>A0A9Q0BHI9_9MUSC</name>
<dbReference type="Pfam" id="PF00270">
    <property type="entry name" value="DEAD"/>
    <property type="match status" value="1"/>
</dbReference>
<evidence type="ECO:0000256" key="4">
    <source>
        <dbReference type="ARBA" id="ARBA00022801"/>
    </source>
</evidence>
<dbReference type="GO" id="GO:0016787">
    <property type="term" value="F:hydrolase activity"/>
    <property type="evidence" value="ECO:0007669"/>
    <property type="project" value="UniProtKB-KW"/>
</dbReference>
<comment type="catalytic activity">
    <reaction evidence="7">
        <text>ATP + H2O = ADP + phosphate + H(+)</text>
        <dbReference type="Rhea" id="RHEA:13065"/>
        <dbReference type="ChEBI" id="CHEBI:15377"/>
        <dbReference type="ChEBI" id="CHEBI:15378"/>
        <dbReference type="ChEBI" id="CHEBI:30616"/>
        <dbReference type="ChEBI" id="CHEBI:43474"/>
        <dbReference type="ChEBI" id="CHEBI:456216"/>
        <dbReference type="EC" id="3.6.4.13"/>
    </reaction>
</comment>
<keyword evidence="3" id="KW-0547">Nucleotide-binding</keyword>
<dbReference type="GO" id="GO:0003724">
    <property type="term" value="F:RNA helicase activity"/>
    <property type="evidence" value="ECO:0007669"/>
    <property type="project" value="UniProtKB-EC"/>
</dbReference>
<keyword evidence="4" id="KW-0378">Hydrolase</keyword>
<keyword evidence="10" id="KW-1185">Reference proteome</keyword>
<evidence type="ECO:0000259" key="8">
    <source>
        <dbReference type="Pfam" id="PF00270"/>
    </source>
</evidence>
<dbReference type="AlphaFoldDB" id="A0A9Q0BHI9"/>
<keyword evidence="6" id="KW-0067">ATP-binding</keyword>
<evidence type="ECO:0000256" key="7">
    <source>
        <dbReference type="ARBA" id="ARBA00047984"/>
    </source>
</evidence>
<dbReference type="SUPFAM" id="SSF52540">
    <property type="entry name" value="P-loop containing nucleoside triphosphate hydrolases"/>
    <property type="match status" value="1"/>
</dbReference>
<reference evidence="9" key="1">
    <citation type="journal article" date="2023" name="Genome Biol. Evol.">
        <title>Long-read-based Genome Assembly of Drosophila gunungcola Reveals Fewer Chemosensory Genes in Flower-breeding Species.</title>
        <authorList>
            <person name="Negi A."/>
            <person name="Liao B.Y."/>
            <person name="Yeh S.D."/>
        </authorList>
    </citation>
    <scope>NUCLEOTIDE SEQUENCE</scope>
    <source>
        <strain evidence="9">Sukarami</strain>
    </source>
</reference>
<comment type="caution">
    <text evidence="9">The sequence shown here is derived from an EMBL/GenBank/DDBJ whole genome shotgun (WGS) entry which is preliminary data.</text>
</comment>
<feature type="domain" description="DEAD/DEAH-box helicase" evidence="8">
    <location>
        <begin position="71"/>
        <end position="242"/>
    </location>
</feature>
<dbReference type="GO" id="GO:0005524">
    <property type="term" value="F:ATP binding"/>
    <property type="evidence" value="ECO:0007669"/>
    <property type="project" value="UniProtKB-KW"/>
</dbReference>
<evidence type="ECO:0000256" key="3">
    <source>
        <dbReference type="ARBA" id="ARBA00022741"/>
    </source>
</evidence>
<gene>
    <name evidence="9" type="ORF">M5D96_014231</name>
</gene>
<protein>
    <recommendedName>
        <fullName evidence="1">RNA helicase</fullName>
        <ecNumber evidence="1">3.6.4.13</ecNumber>
    </recommendedName>
</protein>
<evidence type="ECO:0000256" key="1">
    <source>
        <dbReference type="ARBA" id="ARBA00012552"/>
    </source>
</evidence>
<dbReference type="Gene3D" id="3.40.50.300">
    <property type="entry name" value="P-loop containing nucleotide triphosphate hydrolases"/>
    <property type="match status" value="1"/>
</dbReference>
<proteinExistence type="predicted"/>
<dbReference type="InterPro" id="IPR027417">
    <property type="entry name" value="P-loop_NTPase"/>
</dbReference>
<evidence type="ECO:0000256" key="6">
    <source>
        <dbReference type="ARBA" id="ARBA00022840"/>
    </source>
</evidence>
<evidence type="ECO:0000256" key="2">
    <source>
        <dbReference type="ARBA" id="ARBA00022737"/>
    </source>
</evidence>
<dbReference type="GO" id="GO:0003676">
    <property type="term" value="F:nucleic acid binding"/>
    <property type="evidence" value="ECO:0007669"/>
    <property type="project" value="InterPro"/>
</dbReference>
<sequence length="921" mass="104434">MAKMEGCAPPKDMDDPNDAVGDSYCAKDAIRPLVASNCSEHVVAHSTRPMQPARRFSDVAYTWPHLDAGLGHGALIVGAPRSGRTFAYVPAVCQAVCKSLTESRQWRIRHPGQWQPDALGALALILVPDLQRVRQVSAVCHALLRKTSTEDWVTLTLNVPSGAKSEFFLRLLNVVGCLVATPAQLTSFLLEARGLLRFPRLQFLVYDDVDQMPGEQLRNAQQALQEILPTTHYPQVVMVSQSYSDTLMAKLKAVSDQPAVIFGDILEAALYGGTRIRISLVRSQTKSIEVAQLLQLRPPQDYRTVIYCKDDGDLRGLAVALEDHGFRCLPYCQNSVLEDREKVHNWQEKSGGLILLCTDDCPELTIRNAHTLIHHGMSTACYSMIATKGSFPTSWISYNYTRNVDPALAALVQRIRKDAVVTRGKKHALCGQILMLGECRDPVCERRHHVDADVDRRASYVPASGDVKVQLVRVYSPTHFCVRLLEHRPPEGSWQTLPHLAVQEMRLKLPQTKEPLRYWPPVAGAICMLHTYVHVQRASPGAQGHAAVATDGFDLRLLGMVPQSGESSWTEEERRQIEFLLTQLPKDHFLQANVQFATANTLFVQDLLAMVYADNFKVHLRRLNLCQKLVNTQLARRCEHAKKKILDFFEEMFNKEVKVEQEVEEKIRKTQRFNCNEEGMSQLYECLMNCAMLQVQDKKHAVKDTDPVVEDPAEFLNKVMNGGSKQCDSPAVDQKQKKKNKAKSAHTAIYLDEIPLQAHPNVVRPQGTYYQTISTLELQVCLPEDDHEYRAELLDNQIFFRATSTSSALIHQFILSLKFPYSKMRHHMTGRTVYISVIKSLAYIDPLDFGEYRFLKHNHEMFSKIDDYLGKKLVEIKRFLEDRVYVKQIAKLEESSDNSDDEERDLNGIERVDHYQISDCM</sequence>
<dbReference type="EMBL" id="JAMKOV010000286">
    <property type="protein sequence ID" value="KAI8033017.1"/>
    <property type="molecule type" value="Genomic_DNA"/>
</dbReference>
<dbReference type="PANTHER" id="PTHR22655:SF2">
    <property type="entry name" value="ATP-DEPENDENT RNA HELICASE TDRD12-RELATED"/>
    <property type="match status" value="1"/>
</dbReference>
<dbReference type="EC" id="3.6.4.13" evidence="1"/>
<accession>A0A9Q0BHI9</accession>
<evidence type="ECO:0000256" key="5">
    <source>
        <dbReference type="ARBA" id="ARBA00022806"/>
    </source>
</evidence>
<keyword evidence="2" id="KW-0677">Repeat</keyword>
<keyword evidence="5" id="KW-0347">Helicase</keyword>
<evidence type="ECO:0000313" key="10">
    <source>
        <dbReference type="Proteomes" id="UP001059596"/>
    </source>
</evidence>
<organism evidence="9 10">
    <name type="scientific">Drosophila gunungcola</name>
    <name type="common">fruit fly</name>
    <dbReference type="NCBI Taxonomy" id="103775"/>
    <lineage>
        <taxon>Eukaryota</taxon>
        <taxon>Metazoa</taxon>
        <taxon>Ecdysozoa</taxon>
        <taxon>Arthropoda</taxon>
        <taxon>Hexapoda</taxon>
        <taxon>Insecta</taxon>
        <taxon>Pterygota</taxon>
        <taxon>Neoptera</taxon>
        <taxon>Endopterygota</taxon>
        <taxon>Diptera</taxon>
        <taxon>Brachycera</taxon>
        <taxon>Muscomorpha</taxon>
        <taxon>Ephydroidea</taxon>
        <taxon>Drosophilidae</taxon>
        <taxon>Drosophila</taxon>
        <taxon>Sophophora</taxon>
    </lineage>
</organism>
<dbReference type="InterPro" id="IPR011545">
    <property type="entry name" value="DEAD/DEAH_box_helicase_dom"/>
</dbReference>
<dbReference type="PANTHER" id="PTHR22655">
    <property type="entry name" value="ATP-DEPENDENT RNA HELICASE TDRD12-RELATED"/>
    <property type="match status" value="1"/>
</dbReference>
<dbReference type="GO" id="GO:0042078">
    <property type="term" value="P:germ-line stem cell division"/>
    <property type="evidence" value="ECO:0007669"/>
    <property type="project" value="TreeGrafter"/>
</dbReference>
<dbReference type="Proteomes" id="UP001059596">
    <property type="component" value="Unassembled WGS sequence"/>
</dbReference>